<dbReference type="InterPro" id="IPR038713">
    <property type="entry name" value="Terminase_Gp1_N_sf"/>
</dbReference>
<dbReference type="Proteomes" id="UP000192532">
    <property type="component" value="Unassembled WGS sequence"/>
</dbReference>
<dbReference type="AlphaFoldDB" id="A0A1X0WZA1"/>
<dbReference type="GO" id="GO:0051276">
    <property type="term" value="P:chromosome organization"/>
    <property type="evidence" value="ECO:0007669"/>
    <property type="project" value="InterPro"/>
</dbReference>
<gene>
    <name evidence="1" type="ORF">ATE37_01860</name>
</gene>
<protein>
    <recommendedName>
        <fullName evidence="3">Terminase small subunit</fullName>
    </recommendedName>
</protein>
<dbReference type="EMBL" id="LNVH01000004">
    <property type="protein sequence ID" value="ORJ32086.1"/>
    <property type="molecule type" value="Genomic_DNA"/>
</dbReference>
<reference evidence="1 2" key="1">
    <citation type="journal article" date="2016" name="PLoS ONE">
        <title>Comparative Genomics Analysis of Streptococcus tigurinus Strains Identifies Genetic Elements Specifically and Uniquely Present in Highly Virulent Strains.</title>
        <authorList>
            <person name="Diene S.M."/>
            <person name="Francois P."/>
            <person name="Zbinden A."/>
            <person name="Entenza J.M."/>
            <person name="Resch G."/>
        </authorList>
    </citation>
    <scope>NUCLEOTIDE SEQUENCE [LARGE SCALE GENOMIC DNA]</scope>
    <source>
        <strain evidence="1 2">859</strain>
    </source>
</reference>
<sequence>MALTKLQKKFAEGIASGMKQGQAARYAGYSEKSADTQAYNNMKNVEILELVDELLNAEKSLLKRRFSGLASIAVDKTLDILQDKDVPAQSRLNAAKMILDYAGMEEPKHINVAADVTTQSNPLEGLTTDELRKLIDDG</sequence>
<dbReference type="InterPro" id="IPR005335">
    <property type="entry name" value="Terminase_ssu"/>
</dbReference>
<evidence type="ECO:0000313" key="1">
    <source>
        <dbReference type="EMBL" id="ORJ32086.1"/>
    </source>
</evidence>
<accession>A0A1X0WZA1</accession>
<proteinExistence type="predicted"/>
<dbReference type="Pfam" id="PF03592">
    <property type="entry name" value="Terminase_2"/>
    <property type="match status" value="1"/>
</dbReference>
<comment type="caution">
    <text evidence="1">The sequence shown here is derived from an EMBL/GenBank/DDBJ whole genome shotgun (WGS) entry which is preliminary data.</text>
</comment>
<evidence type="ECO:0000313" key="2">
    <source>
        <dbReference type="Proteomes" id="UP000192532"/>
    </source>
</evidence>
<evidence type="ECO:0008006" key="3">
    <source>
        <dbReference type="Google" id="ProtNLM"/>
    </source>
</evidence>
<dbReference type="Gene3D" id="1.10.10.1400">
    <property type="entry name" value="Terminase, small subunit, N-terminal DNA-binding domain, HTH motif"/>
    <property type="match status" value="1"/>
</dbReference>
<organism evidence="1 2">
    <name type="scientific">Streptococcus oralis subsp. tigurinus</name>
    <dbReference type="NCBI Taxonomy" id="1077464"/>
    <lineage>
        <taxon>Bacteria</taxon>
        <taxon>Bacillati</taxon>
        <taxon>Bacillota</taxon>
        <taxon>Bacilli</taxon>
        <taxon>Lactobacillales</taxon>
        <taxon>Streptococcaceae</taxon>
        <taxon>Streptococcus</taxon>
    </lineage>
</organism>
<dbReference type="RefSeq" id="WP_084868191.1">
    <property type="nucleotide sequence ID" value="NZ_LNVH01000004.1"/>
</dbReference>
<name>A0A1X0WZA1_STROR</name>